<organism evidence="1 2">
    <name type="scientific">Phaeosphaeria nodorum (strain SN15 / ATCC MYA-4574 / FGSC 10173)</name>
    <name type="common">Glume blotch fungus</name>
    <name type="synonym">Parastagonospora nodorum</name>
    <dbReference type="NCBI Taxonomy" id="321614"/>
    <lineage>
        <taxon>Eukaryota</taxon>
        <taxon>Fungi</taxon>
        <taxon>Dikarya</taxon>
        <taxon>Ascomycota</taxon>
        <taxon>Pezizomycotina</taxon>
        <taxon>Dothideomycetes</taxon>
        <taxon>Pleosporomycetidae</taxon>
        <taxon>Pleosporales</taxon>
        <taxon>Pleosporineae</taxon>
        <taxon>Phaeosphaeriaceae</taxon>
        <taxon>Parastagonospora</taxon>
    </lineage>
</organism>
<dbReference type="VEuPathDB" id="FungiDB:JI435_424290"/>
<gene>
    <name evidence="1" type="ORF">JI435_424290</name>
</gene>
<dbReference type="Proteomes" id="UP000663193">
    <property type="component" value="Chromosome 22"/>
</dbReference>
<name>A0A7U2ICY7_PHANO</name>
<evidence type="ECO:0000313" key="2">
    <source>
        <dbReference type="Proteomes" id="UP000663193"/>
    </source>
</evidence>
<protein>
    <submittedName>
        <fullName evidence="1">Uncharacterized protein</fullName>
    </submittedName>
</protein>
<reference evidence="2" key="1">
    <citation type="journal article" date="2021" name="BMC Genomics">
        <title>Chromosome-level genome assembly and manually-curated proteome of model necrotroph Parastagonospora nodorum Sn15 reveals a genome-wide trove of candidate effector homologs, and redundancy of virulence-related functions within an accessory chromosome.</title>
        <authorList>
            <person name="Bertazzoni S."/>
            <person name="Jones D.A.B."/>
            <person name="Phan H.T."/>
            <person name="Tan K.-C."/>
            <person name="Hane J.K."/>
        </authorList>
    </citation>
    <scope>NUCLEOTIDE SEQUENCE [LARGE SCALE GENOMIC DNA]</scope>
    <source>
        <strain evidence="2">SN15 / ATCC MYA-4574 / FGSC 10173)</strain>
    </source>
</reference>
<dbReference type="AlphaFoldDB" id="A0A7U2ICY7"/>
<keyword evidence="2" id="KW-1185">Reference proteome</keyword>
<accession>A0A7U2ICY7</accession>
<proteinExistence type="predicted"/>
<evidence type="ECO:0000313" key="1">
    <source>
        <dbReference type="EMBL" id="QRD07370.1"/>
    </source>
</evidence>
<sequence>WSGVLQELAAMRPFFINQQVQGSATTAREMVRCRPRLRSDSALCGRVMKALMGFGDALFKGALFYGVFQLSFVSRHSLWRFSWQTASSISKSCALELESCLRSIPTSARRQEV</sequence>
<feature type="non-terminal residue" evidence="1">
    <location>
        <position position="1"/>
    </location>
</feature>
<dbReference type="EMBL" id="CP069044">
    <property type="protein sequence ID" value="QRD07370.1"/>
    <property type="molecule type" value="Genomic_DNA"/>
</dbReference>